<evidence type="ECO:0000256" key="7">
    <source>
        <dbReference type="ARBA" id="ARBA00022837"/>
    </source>
</evidence>
<evidence type="ECO:0000256" key="5">
    <source>
        <dbReference type="ARBA" id="ARBA00022737"/>
    </source>
</evidence>
<evidence type="ECO:0000256" key="10">
    <source>
        <dbReference type="ARBA" id="ARBA00023136"/>
    </source>
</evidence>
<dbReference type="SUPFAM" id="SSF103506">
    <property type="entry name" value="Mitochondrial carrier"/>
    <property type="match status" value="1"/>
</dbReference>
<sequence length="638" mass="71325">MLKDSLIVRASCQEGSGYLKRANSDRLYEIFNQYATQEKNGERFMTPSDFVRSYLGLYTDADYNPDSVNLLAGIVDTSKDGLISFAEFQAFEGLLCVPDALYKTAFQLFDTNGNGMVTFDEFTEVMRKTVLHQRMPFNMDSSFIKLYFGKDKGRLISYAEFSQFLHDFHEEYATEAFKKFDKDGTGFISAIDFQDIMLSIKSHLLTKDVKDNLIPAVSTVQSGRKVSFPYFMAFNSLLNNMELIKRIYLNATNGHRYQEVTKEEFLHSAQMMSQITPLEVDILFHLCHLLHQTGTMEDDEADSRFGKIVYNDLVAITPEQYFKQITKRLAEIKAVSSPEERGVIVQILESGYRFVLGSIGGAVGATVVYPIDLVKTRLQNQRTGSFIGELMYRNSLDCLRKVMRHEGFFGLYRGLLPQLMGVAPEKAIKLTVNDFVRDKFMDKNGILPVYGEIISGACAGGSQVIFTNPLEIVKIRLQVAGEIAGGTKVRAWSVVKELGLFGLYKGAKACFLRDVPFSAIYFPMYAHIKAKLADEGGYNTPLSLLFSGAIAGVPAAALVTPADVIKTRLQVVARAGQTTYTGLLDCARKVYNEEGARAFWKGASARVFRSSPQFGVTLFTYELLQRLFVVDFGGSTVA</sequence>
<dbReference type="Pfam" id="PF13405">
    <property type="entry name" value="EF-hand_6"/>
    <property type="match status" value="1"/>
</dbReference>
<evidence type="ECO:0000259" key="13">
    <source>
        <dbReference type="PROSITE" id="PS50222"/>
    </source>
</evidence>
<dbReference type="PANTHER" id="PTHR45678:SF9">
    <property type="entry name" value="CALCIUM-BINDING MITOCHONDRIAL CARRIER PROTEIN ARALAR1"/>
    <property type="match status" value="1"/>
</dbReference>
<evidence type="ECO:0000256" key="1">
    <source>
        <dbReference type="ARBA" id="ARBA00004448"/>
    </source>
</evidence>
<keyword evidence="6" id="KW-0999">Mitochondrion inner membrane</keyword>
<dbReference type="InterPro" id="IPR023395">
    <property type="entry name" value="MCP_dom_sf"/>
</dbReference>
<keyword evidence="5" id="KW-0677">Repeat</keyword>
<proteinExistence type="inferred from homology"/>
<feature type="repeat" description="Solcar" evidence="12">
    <location>
        <begin position="447"/>
        <end position="531"/>
    </location>
</feature>
<evidence type="ECO:0000256" key="12">
    <source>
        <dbReference type="PROSITE-ProRule" id="PRU00282"/>
    </source>
</evidence>
<dbReference type="SMART" id="SM00054">
    <property type="entry name" value="EFh"/>
    <property type="match status" value="3"/>
</dbReference>
<comment type="subcellular location">
    <subcellularLocation>
        <location evidence="1">Mitochondrion inner membrane</location>
        <topology evidence="1">Multi-pass membrane protein</topology>
    </subcellularLocation>
</comment>
<keyword evidence="9" id="KW-0496">Mitochondrion</keyword>
<feature type="repeat" description="Solcar" evidence="12">
    <location>
        <begin position="539"/>
        <end position="627"/>
    </location>
</feature>
<feature type="domain" description="EF-hand" evidence="13">
    <location>
        <begin position="168"/>
        <end position="203"/>
    </location>
</feature>
<keyword evidence="10 12" id="KW-0472">Membrane</keyword>
<dbReference type="Gene3D" id="1.50.40.10">
    <property type="entry name" value="Mitochondrial carrier domain"/>
    <property type="match status" value="1"/>
</dbReference>
<evidence type="ECO:0000256" key="8">
    <source>
        <dbReference type="ARBA" id="ARBA00022989"/>
    </source>
</evidence>
<keyword evidence="7" id="KW-0106">Calcium</keyword>
<dbReference type="InterPro" id="IPR002067">
    <property type="entry name" value="MCP"/>
</dbReference>
<dbReference type="PROSITE" id="PS50920">
    <property type="entry name" value="SOLCAR"/>
    <property type="match status" value="3"/>
</dbReference>
<dbReference type="Gene3D" id="1.10.238.10">
    <property type="entry name" value="EF-hand"/>
    <property type="match status" value="2"/>
</dbReference>
<evidence type="ECO:0000256" key="11">
    <source>
        <dbReference type="ARBA" id="ARBA00038674"/>
    </source>
</evidence>
<dbReference type="SUPFAM" id="SSF47473">
    <property type="entry name" value="EF-hand"/>
    <property type="match status" value="2"/>
</dbReference>
<feature type="domain" description="EF-hand" evidence="13">
    <location>
        <begin position="97"/>
        <end position="132"/>
    </location>
</feature>
<comment type="similarity">
    <text evidence="2">Belongs to the mitochondrial carrier (TC 2.A.29) family.</text>
</comment>
<dbReference type="PROSITE" id="PS00018">
    <property type="entry name" value="EF_HAND_1"/>
    <property type="match status" value="2"/>
</dbReference>
<protein>
    <submittedName>
        <fullName evidence="15">Calcium-binding mitochondrial carrier protein Aralar1 isoform X5</fullName>
    </submittedName>
</protein>
<dbReference type="InterPro" id="IPR011992">
    <property type="entry name" value="EF-hand-dom_pair"/>
</dbReference>
<accession>A0ABM1J4G4</accession>
<dbReference type="InterPro" id="IPR018247">
    <property type="entry name" value="EF_Hand_1_Ca_BS"/>
</dbReference>
<evidence type="ECO:0000256" key="6">
    <source>
        <dbReference type="ARBA" id="ARBA00022792"/>
    </source>
</evidence>
<organism evidence="14 15">
    <name type="scientific">Polistes dominula</name>
    <name type="common">European paper wasp</name>
    <name type="synonym">Vespa dominula</name>
    <dbReference type="NCBI Taxonomy" id="743375"/>
    <lineage>
        <taxon>Eukaryota</taxon>
        <taxon>Metazoa</taxon>
        <taxon>Ecdysozoa</taxon>
        <taxon>Arthropoda</taxon>
        <taxon>Hexapoda</taxon>
        <taxon>Insecta</taxon>
        <taxon>Pterygota</taxon>
        <taxon>Neoptera</taxon>
        <taxon>Endopterygota</taxon>
        <taxon>Hymenoptera</taxon>
        <taxon>Apocrita</taxon>
        <taxon>Aculeata</taxon>
        <taxon>Vespoidea</taxon>
        <taxon>Vespidae</taxon>
        <taxon>Polistinae</taxon>
        <taxon>Polistini</taxon>
        <taxon>Polistes</taxon>
    </lineage>
</organism>
<dbReference type="Pfam" id="PF00036">
    <property type="entry name" value="EF-hand_1"/>
    <property type="match status" value="1"/>
</dbReference>
<gene>
    <name evidence="15" type="primary">LOC107072160</name>
</gene>
<dbReference type="InterPro" id="IPR051028">
    <property type="entry name" value="Mito_Solute_Carrier"/>
</dbReference>
<dbReference type="Pfam" id="PF00153">
    <property type="entry name" value="Mito_carr"/>
    <property type="match status" value="3"/>
</dbReference>
<keyword evidence="4 12" id="KW-0812">Transmembrane</keyword>
<keyword evidence="3" id="KW-0813">Transport</keyword>
<dbReference type="Pfam" id="PF13202">
    <property type="entry name" value="EF-hand_5"/>
    <property type="match status" value="1"/>
</dbReference>
<dbReference type="PANTHER" id="PTHR45678">
    <property type="entry name" value="MITOCHONDRIAL 2-OXODICARBOXYLATE CARRIER 1-RELATED"/>
    <property type="match status" value="1"/>
</dbReference>
<evidence type="ECO:0000313" key="14">
    <source>
        <dbReference type="Proteomes" id="UP000694924"/>
    </source>
</evidence>
<evidence type="ECO:0000256" key="3">
    <source>
        <dbReference type="ARBA" id="ARBA00022448"/>
    </source>
</evidence>
<dbReference type="RefSeq" id="XP_015187352.1">
    <property type="nucleotide sequence ID" value="XM_015331866.1"/>
</dbReference>
<feature type="repeat" description="Solcar" evidence="12">
    <location>
        <begin position="348"/>
        <end position="439"/>
    </location>
</feature>
<name>A0ABM1J4G4_POLDO</name>
<dbReference type="PROSITE" id="PS50222">
    <property type="entry name" value="EF_HAND_2"/>
    <property type="match status" value="2"/>
</dbReference>
<dbReference type="GeneID" id="107072160"/>
<comment type="subunit">
    <text evidence="11">Homodimer (via N-terminus).</text>
</comment>
<keyword evidence="8" id="KW-1133">Transmembrane helix</keyword>
<reference evidence="15" key="1">
    <citation type="submission" date="2025-08" db="UniProtKB">
        <authorList>
            <consortium name="RefSeq"/>
        </authorList>
    </citation>
    <scope>IDENTIFICATION</scope>
    <source>
        <tissue evidence="15">Whole body</tissue>
    </source>
</reference>
<evidence type="ECO:0000256" key="9">
    <source>
        <dbReference type="ARBA" id="ARBA00023128"/>
    </source>
</evidence>
<evidence type="ECO:0000256" key="2">
    <source>
        <dbReference type="ARBA" id="ARBA00006375"/>
    </source>
</evidence>
<dbReference type="InterPro" id="IPR018108">
    <property type="entry name" value="MCP_transmembrane"/>
</dbReference>
<dbReference type="InterPro" id="IPR002048">
    <property type="entry name" value="EF_hand_dom"/>
</dbReference>
<dbReference type="PRINTS" id="PR00926">
    <property type="entry name" value="MITOCARRIER"/>
</dbReference>
<evidence type="ECO:0000313" key="15">
    <source>
        <dbReference type="RefSeq" id="XP_015187352.1"/>
    </source>
</evidence>
<evidence type="ECO:0000256" key="4">
    <source>
        <dbReference type="ARBA" id="ARBA00022692"/>
    </source>
</evidence>
<keyword evidence="14" id="KW-1185">Reference proteome</keyword>
<dbReference type="Proteomes" id="UP000694924">
    <property type="component" value="Unplaced"/>
</dbReference>